<proteinExistence type="predicted"/>
<accession>U4TY29</accession>
<evidence type="ECO:0000313" key="2">
    <source>
        <dbReference type="Proteomes" id="UP000030647"/>
    </source>
</evidence>
<dbReference type="AlphaFoldDB" id="U4TY29"/>
<dbReference type="Proteomes" id="UP000030647">
    <property type="component" value="Unassembled WGS sequence"/>
</dbReference>
<gene>
    <name evidence="1" type="ORF">L248_0392</name>
</gene>
<protein>
    <submittedName>
        <fullName evidence="1">Uncharacterized protein</fullName>
    </submittedName>
</protein>
<reference evidence="2" key="1">
    <citation type="journal article" date="2013" name="Genome Announc.">
        <title>Whole-Genome Sequencing of Lactobacillus shenzhenensis Strain LY-73T.</title>
        <authorList>
            <person name="Lin Z."/>
            <person name="Liu Z."/>
            <person name="Yang R."/>
            <person name="Zou Y."/>
            <person name="Wan D."/>
            <person name="Chen J."/>
            <person name="Guo M."/>
            <person name="Zhao J."/>
            <person name="Fang C."/>
            <person name="Yang R."/>
            <person name="Liu F."/>
        </authorList>
    </citation>
    <scope>NUCLEOTIDE SEQUENCE [LARGE SCALE GENOMIC DNA]</scope>
    <source>
        <strain evidence="2">LY-73</strain>
    </source>
</reference>
<organism evidence="1 2">
    <name type="scientific">Schleiferilactobacillus shenzhenensis LY-73</name>
    <dbReference type="NCBI Taxonomy" id="1231336"/>
    <lineage>
        <taxon>Bacteria</taxon>
        <taxon>Bacillati</taxon>
        <taxon>Bacillota</taxon>
        <taxon>Bacilli</taxon>
        <taxon>Lactobacillales</taxon>
        <taxon>Lactobacillaceae</taxon>
        <taxon>Schleiferilactobacillus</taxon>
    </lineage>
</organism>
<dbReference type="eggNOG" id="ENOG5032JKM">
    <property type="taxonomic scope" value="Bacteria"/>
</dbReference>
<dbReference type="EMBL" id="KI271582">
    <property type="protein sequence ID" value="ERL66713.1"/>
    <property type="molecule type" value="Genomic_DNA"/>
</dbReference>
<evidence type="ECO:0000313" key="1">
    <source>
        <dbReference type="EMBL" id="ERL66713.1"/>
    </source>
</evidence>
<name>U4TY29_9LACO</name>
<sequence>MKRFSQKGATTMIIVLSPLMQQQIIDFLEKQSAPAFHFEKKKGIELYFTTDAQDTAAAAATAKQRIKAEPTFAPLLIKVRTEEYL</sequence>
<dbReference type="HOGENOM" id="CLU_2508619_0_0_9"/>
<keyword evidence="2" id="KW-1185">Reference proteome</keyword>